<dbReference type="Pfam" id="PF13439">
    <property type="entry name" value="Glyco_transf_4"/>
    <property type="match status" value="1"/>
</dbReference>
<proteinExistence type="predicted"/>
<dbReference type="Proteomes" id="UP000078272">
    <property type="component" value="Unassembled WGS sequence"/>
</dbReference>
<sequence length="354" mass="38410">MRVLHLANHCRMGHGNVHLAVDLACVQAEKGDTVFYGSEGGELEPTLAASGVTHVTVVQRTRRPQQLLGSVAQLRRLIRRERIDIVHAHMMSGAVLGYLATRASRARLVTTVHNSFDSHARIMRLGDRVVAVSQAERAALLSVGFKDRQLATIVNATLGGARMRMFGSKDVWSRSVPVISTVCGLHRRKGVDTIIDAFASLAGRHPCELHIVGDGPDRQALESRAAATGFGERIVFHGSLEDPGRILRGADIFVLASHAEPMGLVNIEARQAGCAIVASDVGGIPEILDGGRAGILVPPRDTAAFAQAIERLLTDPDHLRDMKQRSQDGIERFGVDHLWQEHDRLYTGLISEPA</sequence>
<protein>
    <recommendedName>
        <fullName evidence="1">Glycosyltransferase subfamily 4-like N-terminal domain-containing protein</fullName>
    </recommendedName>
</protein>
<dbReference type="EMBL" id="LDPZ01000006">
    <property type="protein sequence ID" value="KTQ97784.1"/>
    <property type="molecule type" value="Genomic_DNA"/>
</dbReference>
<feature type="domain" description="Glycosyltransferase subfamily 4-like N-terminal" evidence="1">
    <location>
        <begin position="22"/>
        <end position="155"/>
    </location>
</feature>
<dbReference type="Pfam" id="PF13692">
    <property type="entry name" value="Glyco_trans_1_4"/>
    <property type="match status" value="1"/>
</dbReference>
<dbReference type="RefSeq" id="WP_058633853.1">
    <property type="nucleotide sequence ID" value="NZ_LDPZ01000006.1"/>
</dbReference>
<dbReference type="GO" id="GO:0016757">
    <property type="term" value="F:glycosyltransferase activity"/>
    <property type="evidence" value="ECO:0007669"/>
    <property type="project" value="UniProtKB-ARBA"/>
</dbReference>
<dbReference type="PATRIC" id="fig|401562.3.peg.4295"/>
<dbReference type="Gene3D" id="3.40.50.2000">
    <property type="entry name" value="Glycogen Phosphorylase B"/>
    <property type="match status" value="2"/>
</dbReference>
<dbReference type="PANTHER" id="PTHR12526">
    <property type="entry name" value="GLYCOSYLTRANSFERASE"/>
    <property type="match status" value="1"/>
</dbReference>
<reference evidence="2 3" key="1">
    <citation type="journal article" date="2016" name="Front. Microbiol.">
        <title>Genomic Resource of Rice Seed Associated Bacteria.</title>
        <authorList>
            <person name="Midha S."/>
            <person name="Bansal K."/>
            <person name="Sharma S."/>
            <person name="Kumar N."/>
            <person name="Patil P.P."/>
            <person name="Chaudhry V."/>
            <person name="Patil P.B."/>
        </authorList>
    </citation>
    <scope>NUCLEOTIDE SEQUENCE [LARGE SCALE GENOMIC DNA]</scope>
    <source>
        <strain evidence="2 3">NS226</strain>
    </source>
</reference>
<evidence type="ECO:0000259" key="1">
    <source>
        <dbReference type="Pfam" id="PF13439"/>
    </source>
</evidence>
<name>A0A175RF11_9HYPH</name>
<evidence type="ECO:0000313" key="2">
    <source>
        <dbReference type="EMBL" id="KTQ97784.1"/>
    </source>
</evidence>
<dbReference type="PANTHER" id="PTHR12526:SF630">
    <property type="entry name" value="GLYCOSYLTRANSFERASE"/>
    <property type="match status" value="1"/>
</dbReference>
<dbReference type="AlphaFoldDB" id="A0A175RF11"/>
<dbReference type="STRING" id="401562.NS365_05675"/>
<dbReference type="CDD" id="cd03801">
    <property type="entry name" value="GT4_PimA-like"/>
    <property type="match status" value="1"/>
</dbReference>
<gene>
    <name evidence="2" type="ORF">NS226_03855</name>
</gene>
<evidence type="ECO:0000313" key="3">
    <source>
        <dbReference type="Proteomes" id="UP000078272"/>
    </source>
</evidence>
<dbReference type="OrthoDB" id="5443996at2"/>
<organism evidence="2 3">
    <name type="scientific">Aureimonas ureilytica</name>
    <dbReference type="NCBI Taxonomy" id="401562"/>
    <lineage>
        <taxon>Bacteria</taxon>
        <taxon>Pseudomonadati</taxon>
        <taxon>Pseudomonadota</taxon>
        <taxon>Alphaproteobacteria</taxon>
        <taxon>Hyphomicrobiales</taxon>
        <taxon>Aurantimonadaceae</taxon>
        <taxon>Aureimonas</taxon>
    </lineage>
</organism>
<comment type="caution">
    <text evidence="2">The sequence shown here is derived from an EMBL/GenBank/DDBJ whole genome shotgun (WGS) entry which is preliminary data.</text>
</comment>
<dbReference type="SUPFAM" id="SSF53756">
    <property type="entry name" value="UDP-Glycosyltransferase/glycogen phosphorylase"/>
    <property type="match status" value="1"/>
</dbReference>
<dbReference type="InterPro" id="IPR028098">
    <property type="entry name" value="Glyco_trans_4-like_N"/>
</dbReference>
<accession>A0A175RF11</accession>